<dbReference type="InterPro" id="IPR002052">
    <property type="entry name" value="DNA_methylase_N6_adenine_CS"/>
</dbReference>
<sequence>MGGEETLEIDDYCQLIVCLKRLGGTKHGLQGFTPCQVGGSLLPPFFIAIIGINTHLIRKYKEDVMKTFHLYAATASGIEAIAGRELRELGYETQVENGRVRFDGTIKDILRANLWLRTADRVRIIVAEFDAVTFDELFEATKAVAWDELLPMDAAFPVEGRSKKSQLHSVPDAQAIVKKAVATKLAAVYHRRTRMPETGALYPLEVMIDKDHVMLTLDTTGSSLFKRGYRVGKGGAPLKENMAAALIALTSWHKDMPFWDPVCGSGTIPIEAALIGRNLAPGFNRDFTCEKWDWVPQELSDEVRDEADALADYDTPLQIFGSDIDEKMVAIAKRNAQEAGLSQDVTFSQLAVQDFKTELKHGVIVANPPYGERLSDQASVRELYKQMGQVFKPLTDWSKYILTADLEFEHFYGQKATKTRKLYNGALRTDYFQFWAQRQPRHNR</sequence>
<dbReference type="InterPro" id="IPR029063">
    <property type="entry name" value="SAM-dependent_MTases_sf"/>
</dbReference>
<dbReference type="GO" id="GO:0008990">
    <property type="term" value="F:rRNA (guanine-N2-)-methyltransferase activity"/>
    <property type="evidence" value="ECO:0007669"/>
    <property type="project" value="TreeGrafter"/>
</dbReference>
<accession>M5AEI2</accession>
<dbReference type="KEGG" id="lbk:LVISKB_1132"/>
<evidence type="ECO:0000256" key="3">
    <source>
        <dbReference type="PROSITE-ProRule" id="PRU00529"/>
    </source>
</evidence>
<dbReference type="Pfam" id="PF01170">
    <property type="entry name" value="UPF0020"/>
    <property type="match status" value="1"/>
</dbReference>
<dbReference type="Gene3D" id="3.40.50.150">
    <property type="entry name" value="Vaccinia Virus protein VP39"/>
    <property type="match status" value="1"/>
</dbReference>
<evidence type="ECO:0000313" key="5">
    <source>
        <dbReference type="EMBL" id="BAN06767.1"/>
    </source>
</evidence>
<dbReference type="Pfam" id="PF02926">
    <property type="entry name" value="THUMP"/>
    <property type="match status" value="1"/>
</dbReference>
<dbReference type="SUPFAM" id="SSF53335">
    <property type="entry name" value="S-adenosyl-L-methionine-dependent methyltransferases"/>
    <property type="match status" value="1"/>
</dbReference>
<dbReference type="HOGENOM" id="CLU_032119_3_1_9"/>
<reference evidence="5 6" key="1">
    <citation type="journal article" date="2013" name="PLoS ONE">
        <title>Genomic Analysis by Deep Sequencing of the Probiotic Lactobacillus brevis KB290 Harboring Nine Plasmids Reveals Genomic Stability.</title>
        <authorList>
            <person name="Fukao M."/>
            <person name="Oshima K."/>
            <person name="Morita H."/>
            <person name="Toh H."/>
            <person name="Suda W."/>
            <person name="Kim S.W."/>
            <person name="Suzuki S."/>
            <person name="Yakabe T."/>
            <person name="Hattori M."/>
            <person name="Yajima N."/>
        </authorList>
    </citation>
    <scope>NUCLEOTIDE SEQUENCE [LARGE SCALE GENOMIC DNA]</scope>
    <source>
        <strain evidence="5 6">KB290</strain>
    </source>
</reference>
<dbReference type="AlphaFoldDB" id="M5AEI2"/>
<gene>
    <name evidence="5" type="ORF">LVISKB_1132</name>
</gene>
<dbReference type="CDD" id="cd11715">
    <property type="entry name" value="THUMP_AdoMetMT"/>
    <property type="match status" value="1"/>
</dbReference>
<dbReference type="GO" id="GO:0003723">
    <property type="term" value="F:RNA binding"/>
    <property type="evidence" value="ECO:0007669"/>
    <property type="project" value="UniProtKB-UniRule"/>
</dbReference>
<dbReference type="PANTHER" id="PTHR47313:SF1">
    <property type="entry name" value="RIBOSOMAL RNA LARGE SUBUNIT METHYLTRANSFERASE K_L"/>
    <property type="match status" value="1"/>
</dbReference>
<dbReference type="Pfam" id="PF22020">
    <property type="entry name" value="RlmL_1st"/>
    <property type="match status" value="1"/>
</dbReference>
<dbReference type="PATRIC" id="fig|1001583.3.peg.1116"/>
<dbReference type="InterPro" id="IPR054170">
    <property type="entry name" value="RlmL_1st"/>
</dbReference>
<dbReference type="PROSITE" id="PS51165">
    <property type="entry name" value="THUMP"/>
    <property type="match status" value="1"/>
</dbReference>
<keyword evidence="2 5" id="KW-0808">Transferase</keyword>
<dbReference type="PROSITE" id="PS00092">
    <property type="entry name" value="N6_MTASE"/>
    <property type="match status" value="1"/>
</dbReference>
<protein>
    <submittedName>
        <fullName evidence="5">Putative RNA methyltransferase ypsC</fullName>
    </submittedName>
</protein>
<dbReference type="Gene3D" id="3.30.2130.30">
    <property type="match status" value="1"/>
</dbReference>
<dbReference type="EMBL" id="AP012167">
    <property type="protein sequence ID" value="BAN06767.1"/>
    <property type="molecule type" value="Genomic_DNA"/>
</dbReference>
<organism evidence="5 6">
    <name type="scientific">Levilactobacillus brevis KB290</name>
    <dbReference type="NCBI Taxonomy" id="1001583"/>
    <lineage>
        <taxon>Bacteria</taxon>
        <taxon>Bacillati</taxon>
        <taxon>Bacillota</taxon>
        <taxon>Bacilli</taxon>
        <taxon>Lactobacillales</taxon>
        <taxon>Lactobacillaceae</taxon>
        <taxon>Levilactobacillus</taxon>
    </lineage>
</organism>
<evidence type="ECO:0000313" key="6">
    <source>
        <dbReference type="Proteomes" id="UP000012042"/>
    </source>
</evidence>
<dbReference type="InterPro" id="IPR000241">
    <property type="entry name" value="RlmKL-like_Mtase"/>
</dbReference>
<dbReference type="PANTHER" id="PTHR47313">
    <property type="entry name" value="RIBOSOMAL RNA LARGE SUBUNIT METHYLTRANSFERASE K/L"/>
    <property type="match status" value="1"/>
</dbReference>
<evidence type="ECO:0000256" key="1">
    <source>
        <dbReference type="ARBA" id="ARBA00022603"/>
    </source>
</evidence>
<dbReference type="PROSITE" id="PS01261">
    <property type="entry name" value="UPF0020"/>
    <property type="match status" value="1"/>
</dbReference>
<dbReference type="SMART" id="SM00981">
    <property type="entry name" value="THUMP"/>
    <property type="match status" value="1"/>
</dbReference>
<feature type="domain" description="THUMP" evidence="4">
    <location>
        <begin position="108"/>
        <end position="219"/>
    </location>
</feature>
<evidence type="ECO:0000259" key="4">
    <source>
        <dbReference type="PROSITE" id="PS51165"/>
    </source>
</evidence>
<dbReference type="InterPro" id="IPR053943">
    <property type="entry name" value="RlmKL-like_Mtase_CS"/>
</dbReference>
<proteinExistence type="predicted"/>
<evidence type="ECO:0000256" key="2">
    <source>
        <dbReference type="ARBA" id="ARBA00022679"/>
    </source>
</evidence>
<dbReference type="Proteomes" id="UP000012042">
    <property type="component" value="Chromosome"/>
</dbReference>
<keyword evidence="1 5" id="KW-0489">Methyltransferase</keyword>
<keyword evidence="3" id="KW-0694">RNA-binding</keyword>
<dbReference type="InterPro" id="IPR004114">
    <property type="entry name" value="THUMP_dom"/>
</dbReference>
<name>M5AEI2_LEVBR</name>
<dbReference type="GO" id="GO:0070043">
    <property type="term" value="F:rRNA (guanine-N7-)-methyltransferase activity"/>
    <property type="evidence" value="ECO:0007669"/>
    <property type="project" value="TreeGrafter"/>
</dbReference>